<dbReference type="SUPFAM" id="SSF56003">
    <property type="entry name" value="Molybdenum cofactor-binding domain"/>
    <property type="match status" value="1"/>
</dbReference>
<dbReference type="Proteomes" id="UP001221328">
    <property type="component" value="Unassembled WGS sequence"/>
</dbReference>
<dbReference type="InterPro" id="IPR008274">
    <property type="entry name" value="AldOxase/xan_DH_MoCoBD1"/>
</dbReference>
<keyword evidence="3" id="KW-0479">Metal-binding</keyword>
<dbReference type="PANTHER" id="PTHR11908">
    <property type="entry name" value="XANTHINE DEHYDROGENASE"/>
    <property type="match status" value="1"/>
</dbReference>
<dbReference type="Gene3D" id="1.10.150.120">
    <property type="entry name" value="[2Fe-2S]-binding domain"/>
    <property type="match status" value="1"/>
</dbReference>
<evidence type="ECO:0000313" key="7">
    <source>
        <dbReference type="EMBL" id="MDC2961372.1"/>
    </source>
</evidence>
<sequence length="950" mass="101190">MTADPTLDRTPCAPPHHCGTLADHLRDCLGRKSVRLGCEEGVCGSCTVLLDGRTTRSCTVPTAQADGLSVRTAEDCDDDPLMRHLREVFWTRHAFQCGFCAAGFLVESHALLTENPYPSEQEIRRRLAGNLCRCTGYESIVGAVRHAADTFAPDAVDGPEGPQRSAAVDPAIGTSALRAEDRTPLDGRARYIADLDAPGLLHARFVRSTRPHAEITGIDAAAARKAPGVVAVFTAADMAADLAPIVVGCPLEGYTPPRFAPLAADRVRFEGDPVALVVATGQAAAEDAALLVDVGYRNLPPVLDARGAADGAHPPLFADLDANVLYREHRAYGDVDAAFAGAARVVRHRLRQERVQNAPLEPRGGLASYDPGTGRLAYDVASQSPNSHRAFLSEVLGLDPERIRVRVPPNMGGSFGIKGGVYREDVAVCWASTCLGRPVRWLEDRHEHLTAAGQARGEEIDVEVALDAEGDLLALRADLVVDQGAYPVPPVASAVFVAIVRCLLPNAYRVPAYEFTGRLVLTNRTPYVAYRGPWEMATFAAERTMDLVARAVGEEPTDFRLRHLVPVDGPDPRMVTGARLTDVPELGSTLRRARDIARPEDFRSRQRRARAEGRLLGLGITTLLEPAPGPWSLHEAMGAHMGPEPSRLLFTPAGRLQIRTAQIPHGQGHLTTLSQIAASTLGLPLDAVDVVYGDTAVVPYSLAGTGASRAAALAGGGVLRAARILRTRLLEAAAAHHGSPPEDLDVVGGNVVSTGDGRTLGTVAELAARYAATDEGRSRLDVSEVFDSDETGWAEATHCCWVEVDPDLGTVDVHRYVIVADSGRIINPAVADGQLRGGAVQGIGTVLQERSGYGPDGRQLAGDLTRYLLPTTLTAPAIEIVHLESRRPGDVPFRGLGEGGAVLAPSAVVGAVEDALAHLGVRLTDRHLPPWRVLDALDAGRLTTAATEYR</sequence>
<dbReference type="Pfam" id="PF02738">
    <property type="entry name" value="MoCoBD_1"/>
    <property type="match status" value="1"/>
</dbReference>
<dbReference type="InterPro" id="IPR012675">
    <property type="entry name" value="Beta-grasp_dom_sf"/>
</dbReference>
<dbReference type="InterPro" id="IPR000674">
    <property type="entry name" value="Ald_Oxase/Xan_DH_a/b"/>
</dbReference>
<accession>A0ABT5G903</accession>
<evidence type="ECO:0000256" key="5">
    <source>
        <dbReference type="ARBA" id="ARBA00023004"/>
    </source>
</evidence>
<dbReference type="Pfam" id="PF01315">
    <property type="entry name" value="Ald_Xan_dh_C"/>
    <property type="match status" value="1"/>
</dbReference>
<dbReference type="InterPro" id="IPR002888">
    <property type="entry name" value="2Fe-2S-bd"/>
</dbReference>
<dbReference type="Gene3D" id="3.30.365.10">
    <property type="entry name" value="Aldehyde oxidase/xanthine dehydrogenase, molybdopterin binding domain"/>
    <property type="match status" value="4"/>
</dbReference>
<dbReference type="Pfam" id="PF01799">
    <property type="entry name" value="Fer2_2"/>
    <property type="match status" value="1"/>
</dbReference>
<comment type="similarity">
    <text evidence="1">Belongs to the xanthine dehydrogenase family.</text>
</comment>
<name>A0ABT5G903_9ACTN</name>
<dbReference type="InterPro" id="IPR016208">
    <property type="entry name" value="Ald_Oxase/xanthine_DH-like"/>
</dbReference>
<dbReference type="InterPro" id="IPR037165">
    <property type="entry name" value="AldOxase/xan_DH_Mopterin-bd_sf"/>
</dbReference>
<dbReference type="InterPro" id="IPR036010">
    <property type="entry name" value="2Fe-2S_ferredoxin-like_sf"/>
</dbReference>
<dbReference type="InterPro" id="IPR036856">
    <property type="entry name" value="Ald_Oxase/Xan_DH_a/b_sf"/>
</dbReference>
<dbReference type="EMBL" id="JAQOSK010000034">
    <property type="protein sequence ID" value="MDC2961372.1"/>
    <property type="molecule type" value="Genomic_DNA"/>
</dbReference>
<dbReference type="Gene3D" id="3.10.20.30">
    <property type="match status" value="1"/>
</dbReference>
<evidence type="ECO:0000256" key="2">
    <source>
        <dbReference type="ARBA" id="ARBA00022505"/>
    </source>
</evidence>
<evidence type="ECO:0000313" key="8">
    <source>
        <dbReference type="Proteomes" id="UP001221328"/>
    </source>
</evidence>
<dbReference type="InterPro" id="IPR001041">
    <property type="entry name" value="2Fe-2S_ferredoxin-type"/>
</dbReference>
<keyword evidence="2" id="KW-0500">Molybdenum</keyword>
<keyword evidence="8" id="KW-1185">Reference proteome</keyword>
<proteinExistence type="inferred from homology"/>
<dbReference type="PIRSF" id="PIRSF000127">
    <property type="entry name" value="Xanthine_DH"/>
    <property type="match status" value="1"/>
</dbReference>
<dbReference type="SUPFAM" id="SSF54665">
    <property type="entry name" value="CO dehydrogenase molybdoprotein N-domain-like"/>
    <property type="match status" value="1"/>
</dbReference>
<evidence type="ECO:0000256" key="4">
    <source>
        <dbReference type="ARBA" id="ARBA00023002"/>
    </source>
</evidence>
<dbReference type="PROSITE" id="PS00197">
    <property type="entry name" value="2FE2S_FER_1"/>
    <property type="match status" value="1"/>
</dbReference>
<dbReference type="SUPFAM" id="SSF54292">
    <property type="entry name" value="2Fe-2S ferredoxin-like"/>
    <property type="match status" value="1"/>
</dbReference>
<organism evidence="7 8">
    <name type="scientific">Streptomyces gilvifuscus</name>
    <dbReference type="NCBI Taxonomy" id="1550617"/>
    <lineage>
        <taxon>Bacteria</taxon>
        <taxon>Bacillati</taxon>
        <taxon>Actinomycetota</taxon>
        <taxon>Actinomycetes</taxon>
        <taxon>Kitasatosporales</taxon>
        <taxon>Streptomycetaceae</taxon>
        <taxon>Streptomyces</taxon>
    </lineage>
</organism>
<dbReference type="SMART" id="SM01008">
    <property type="entry name" value="Ald_Xan_dh_C"/>
    <property type="match status" value="1"/>
</dbReference>
<dbReference type="Pfam" id="PF20256">
    <property type="entry name" value="MoCoBD_2"/>
    <property type="match status" value="1"/>
</dbReference>
<keyword evidence="4" id="KW-0560">Oxidoreductase</keyword>
<dbReference type="InterPro" id="IPR046867">
    <property type="entry name" value="AldOxase/xan_DH_MoCoBD2"/>
</dbReference>
<dbReference type="InterPro" id="IPR006058">
    <property type="entry name" value="2Fe2S_fd_BS"/>
</dbReference>
<dbReference type="InterPro" id="IPR036884">
    <property type="entry name" value="2Fe-2S-bd_dom_sf"/>
</dbReference>
<dbReference type="RefSeq" id="WP_272179196.1">
    <property type="nucleotide sequence ID" value="NZ_JAQOSK010000034.1"/>
</dbReference>
<evidence type="ECO:0000259" key="6">
    <source>
        <dbReference type="PROSITE" id="PS51085"/>
    </source>
</evidence>
<gene>
    <name evidence="7" type="ORF">PO587_43810</name>
</gene>
<dbReference type="PROSITE" id="PS51085">
    <property type="entry name" value="2FE2S_FER_2"/>
    <property type="match status" value="1"/>
</dbReference>
<evidence type="ECO:0000256" key="1">
    <source>
        <dbReference type="ARBA" id="ARBA00006849"/>
    </source>
</evidence>
<reference evidence="7 8" key="1">
    <citation type="journal article" date="2015" name="Int. J. Syst. Evol. Microbiol.">
        <title>Streptomyces gilvifuscus sp. nov., an actinomycete that produces antibacterial compounds isolated from soil.</title>
        <authorList>
            <person name="Nguyen T.M."/>
            <person name="Kim J."/>
        </authorList>
    </citation>
    <scope>NUCLEOTIDE SEQUENCE [LARGE SCALE GENOMIC DNA]</scope>
    <source>
        <strain evidence="7 8">T113</strain>
    </source>
</reference>
<keyword evidence="5" id="KW-0408">Iron</keyword>
<evidence type="ECO:0000256" key="3">
    <source>
        <dbReference type="ARBA" id="ARBA00022723"/>
    </source>
</evidence>
<dbReference type="SUPFAM" id="SSF47741">
    <property type="entry name" value="CO dehydrogenase ISP C-domain like"/>
    <property type="match status" value="1"/>
</dbReference>
<dbReference type="Gene3D" id="3.90.1170.50">
    <property type="entry name" value="Aldehyde oxidase/xanthine dehydrogenase, a/b hammerhead"/>
    <property type="match status" value="1"/>
</dbReference>
<dbReference type="PANTHER" id="PTHR11908:SF132">
    <property type="entry name" value="ALDEHYDE OXIDASE 1-RELATED"/>
    <property type="match status" value="1"/>
</dbReference>
<comment type="caution">
    <text evidence="7">The sequence shown here is derived from an EMBL/GenBank/DDBJ whole genome shotgun (WGS) entry which is preliminary data.</text>
</comment>
<protein>
    <submittedName>
        <fullName evidence="7">Molybdopterin-dependent oxidoreductase</fullName>
    </submittedName>
</protein>
<feature type="domain" description="2Fe-2S ferredoxin-type" evidence="6">
    <location>
        <begin position="1"/>
        <end position="76"/>
    </location>
</feature>